<keyword evidence="6" id="KW-0479">Metal-binding</keyword>
<keyword evidence="5 6" id="KW-0239">DNA-directed DNA polymerase</keyword>
<dbReference type="EMBL" id="JACRSS010000001">
    <property type="protein sequence ID" value="MBC8538206.1"/>
    <property type="molecule type" value="Genomic_DNA"/>
</dbReference>
<dbReference type="InterPro" id="IPR050116">
    <property type="entry name" value="DNA_polymerase-Y"/>
</dbReference>
<comment type="cofactor">
    <cofactor evidence="6">
        <name>Mg(2+)</name>
        <dbReference type="ChEBI" id="CHEBI:18420"/>
    </cofactor>
    <text evidence="6">Binds 2 magnesium ions per subunit.</text>
</comment>
<dbReference type="GO" id="GO:0003684">
    <property type="term" value="F:damaged DNA binding"/>
    <property type="evidence" value="ECO:0007669"/>
    <property type="project" value="InterPro"/>
</dbReference>
<keyword evidence="6" id="KW-0238">DNA-binding</keyword>
<dbReference type="HAMAP" id="MF_01113">
    <property type="entry name" value="DNApol_IV"/>
    <property type="match status" value="1"/>
</dbReference>
<dbReference type="PROSITE" id="PS50173">
    <property type="entry name" value="UMUC"/>
    <property type="match status" value="1"/>
</dbReference>
<evidence type="ECO:0000256" key="4">
    <source>
        <dbReference type="ARBA" id="ARBA00022763"/>
    </source>
</evidence>
<dbReference type="InterPro" id="IPR017961">
    <property type="entry name" value="DNA_pol_Y-fam_little_finger"/>
</dbReference>
<keyword evidence="4 6" id="KW-0227">DNA damage</keyword>
<gene>
    <name evidence="6" type="primary">dinB</name>
    <name evidence="8" type="ORF">H8693_04590</name>
</gene>
<dbReference type="Gene3D" id="3.30.70.270">
    <property type="match status" value="1"/>
</dbReference>
<feature type="domain" description="UmuC" evidence="7">
    <location>
        <begin position="5"/>
        <end position="184"/>
    </location>
</feature>
<dbReference type="GO" id="GO:0000287">
    <property type="term" value="F:magnesium ion binding"/>
    <property type="evidence" value="ECO:0007669"/>
    <property type="project" value="UniProtKB-UniRule"/>
</dbReference>
<dbReference type="GO" id="GO:0003887">
    <property type="term" value="F:DNA-directed DNA polymerase activity"/>
    <property type="evidence" value="ECO:0007669"/>
    <property type="project" value="UniProtKB-UniRule"/>
</dbReference>
<keyword evidence="6" id="KW-0808">Transferase</keyword>
<dbReference type="Pfam" id="PF00817">
    <property type="entry name" value="IMS"/>
    <property type="match status" value="1"/>
</dbReference>
<dbReference type="GO" id="GO:0005829">
    <property type="term" value="C:cytosol"/>
    <property type="evidence" value="ECO:0007669"/>
    <property type="project" value="TreeGrafter"/>
</dbReference>
<evidence type="ECO:0000256" key="6">
    <source>
        <dbReference type="HAMAP-Rule" id="MF_01113"/>
    </source>
</evidence>
<sequence length="409" mass="45920">MERTILHVDCNSFYASVECFLNPAIRCFPVAVCGDVENRHGIILAKNELAKRHKVATGDAVWQAQKKCPGLVCVPAHFDRYLRFSRMARAIYEDYTDRVEPFGLDECWLDLSGPGADGIRTAQEIRRRMKSEVGITVSIGVSFNKIFAKLGSDLRKPDAVTVISRDTFRETVWPLPAEALLYVGRATSRKLLLRSIRTIGDLAQADPNFLQSFLGKIGRTLQNFAAGRDAAPVRRSVETVPVKSVGNSLTSPHDLETMQDIRILTYLLTESVAARLREYGMKSRTVRLWIRDNELCSFSRQTTLRQSSCLARDLAAAALALFEKHYDWHSPVRSMGIAAANLSCPAVEQLTFFDDPSAHKAERLENSLDDIRRRFGNPAVRRGVVLLNDSLAKTDIQAEHIIHPVSYFR</sequence>
<proteinExistence type="inferred from homology"/>
<dbReference type="AlphaFoldDB" id="A0A926HWZ2"/>
<dbReference type="Gene3D" id="3.40.1170.60">
    <property type="match status" value="1"/>
</dbReference>
<dbReference type="PANTHER" id="PTHR11076">
    <property type="entry name" value="DNA REPAIR POLYMERASE UMUC / TRANSFERASE FAMILY MEMBER"/>
    <property type="match status" value="1"/>
</dbReference>
<comment type="subcellular location">
    <subcellularLocation>
        <location evidence="6">Cytoplasm</location>
    </subcellularLocation>
</comment>
<feature type="site" description="Substrate discrimination" evidence="6">
    <location>
        <position position="14"/>
    </location>
</feature>
<keyword evidence="6" id="KW-0235">DNA replication</keyword>
<evidence type="ECO:0000256" key="3">
    <source>
        <dbReference type="ARBA" id="ARBA00022695"/>
    </source>
</evidence>
<feature type="binding site" evidence="6">
    <location>
        <position position="9"/>
    </location>
    <ligand>
        <name>Mg(2+)</name>
        <dbReference type="ChEBI" id="CHEBI:18420"/>
    </ligand>
</feature>
<dbReference type="PANTHER" id="PTHR11076:SF35">
    <property type="entry name" value="DNA REPAIR PROTEIN HOMOLOG YOBH"/>
    <property type="match status" value="1"/>
</dbReference>
<evidence type="ECO:0000313" key="8">
    <source>
        <dbReference type="EMBL" id="MBC8538206.1"/>
    </source>
</evidence>
<evidence type="ECO:0000259" key="7">
    <source>
        <dbReference type="PROSITE" id="PS50173"/>
    </source>
</evidence>
<feature type="binding site" evidence="6">
    <location>
        <position position="105"/>
    </location>
    <ligand>
        <name>Mg(2+)</name>
        <dbReference type="ChEBI" id="CHEBI:18420"/>
    </ligand>
</feature>
<dbReference type="SUPFAM" id="SSF100879">
    <property type="entry name" value="Lesion bypass DNA polymerase (Y-family), little finger domain"/>
    <property type="match status" value="1"/>
</dbReference>
<dbReference type="SUPFAM" id="SSF56672">
    <property type="entry name" value="DNA/RNA polymerases"/>
    <property type="match status" value="1"/>
</dbReference>
<dbReference type="GO" id="GO:0009432">
    <property type="term" value="P:SOS response"/>
    <property type="evidence" value="ECO:0007669"/>
    <property type="project" value="TreeGrafter"/>
</dbReference>
<name>A0A926HWZ2_9FIRM</name>
<dbReference type="GO" id="GO:0006261">
    <property type="term" value="P:DNA-templated DNA replication"/>
    <property type="evidence" value="ECO:0007669"/>
    <property type="project" value="UniProtKB-UniRule"/>
</dbReference>
<comment type="subunit">
    <text evidence="6">Monomer.</text>
</comment>
<accession>A0A926HWZ2</accession>
<reference evidence="8" key="1">
    <citation type="submission" date="2020-08" db="EMBL/GenBank/DDBJ databases">
        <title>Genome public.</title>
        <authorList>
            <person name="Liu C."/>
            <person name="Sun Q."/>
        </authorList>
    </citation>
    <scope>NUCLEOTIDE SEQUENCE</scope>
    <source>
        <strain evidence="8">NSJ-63</strain>
    </source>
</reference>
<keyword evidence="2 6" id="KW-0515">Mutator protein</keyword>
<protein>
    <recommendedName>
        <fullName evidence="6">DNA polymerase IV</fullName>
        <shortName evidence="6">Pol IV</shortName>
        <ecNumber evidence="6">2.7.7.7</ecNumber>
    </recommendedName>
</protein>
<evidence type="ECO:0000313" key="9">
    <source>
        <dbReference type="Proteomes" id="UP000617951"/>
    </source>
</evidence>
<dbReference type="GO" id="GO:0006281">
    <property type="term" value="P:DNA repair"/>
    <property type="evidence" value="ECO:0007669"/>
    <property type="project" value="UniProtKB-UniRule"/>
</dbReference>
<keyword evidence="3 6" id="KW-0548">Nucleotidyltransferase</keyword>
<keyword evidence="6" id="KW-0460">Magnesium</keyword>
<comment type="similarity">
    <text evidence="1 6">Belongs to the DNA polymerase type-Y family.</text>
</comment>
<evidence type="ECO:0000256" key="1">
    <source>
        <dbReference type="ARBA" id="ARBA00010945"/>
    </source>
</evidence>
<dbReference type="InterPro" id="IPR043128">
    <property type="entry name" value="Rev_trsase/Diguanyl_cyclase"/>
</dbReference>
<organism evidence="8 9">
    <name type="scientific">Guopingia tenuis</name>
    <dbReference type="NCBI Taxonomy" id="2763656"/>
    <lineage>
        <taxon>Bacteria</taxon>
        <taxon>Bacillati</taxon>
        <taxon>Bacillota</taxon>
        <taxon>Clostridia</taxon>
        <taxon>Christensenellales</taxon>
        <taxon>Christensenellaceae</taxon>
        <taxon>Guopingia</taxon>
    </lineage>
</organism>
<keyword evidence="9" id="KW-1185">Reference proteome</keyword>
<comment type="catalytic activity">
    <reaction evidence="6">
        <text>DNA(n) + a 2'-deoxyribonucleoside 5'-triphosphate = DNA(n+1) + diphosphate</text>
        <dbReference type="Rhea" id="RHEA:22508"/>
        <dbReference type="Rhea" id="RHEA-COMP:17339"/>
        <dbReference type="Rhea" id="RHEA-COMP:17340"/>
        <dbReference type="ChEBI" id="CHEBI:33019"/>
        <dbReference type="ChEBI" id="CHEBI:61560"/>
        <dbReference type="ChEBI" id="CHEBI:173112"/>
        <dbReference type="EC" id="2.7.7.7"/>
    </reaction>
</comment>
<dbReference type="RefSeq" id="WP_249279974.1">
    <property type="nucleotide sequence ID" value="NZ_JACRSS010000001.1"/>
</dbReference>
<dbReference type="EC" id="2.7.7.7" evidence="6"/>
<comment type="caution">
    <text evidence="8">The sequence shown here is derived from an EMBL/GenBank/DDBJ whole genome shotgun (WGS) entry which is preliminary data.</text>
</comment>
<dbReference type="Proteomes" id="UP000617951">
    <property type="component" value="Unassembled WGS sequence"/>
</dbReference>
<dbReference type="InterPro" id="IPR001126">
    <property type="entry name" value="UmuC"/>
</dbReference>
<comment type="function">
    <text evidence="6">Poorly processive, error-prone DNA polymerase involved in untargeted mutagenesis. Copies undamaged DNA at stalled replication forks, which arise in vivo from mismatched or misaligned primer ends. These misaligned primers can be extended by PolIV. Exhibits no 3'-5' exonuclease (proofreading) activity. May be involved in translesional synthesis, in conjunction with the beta clamp from PolIII.</text>
</comment>
<dbReference type="InterPro" id="IPR036775">
    <property type="entry name" value="DNA_pol_Y-fam_lit_finger_sf"/>
</dbReference>
<feature type="active site" evidence="6">
    <location>
        <position position="106"/>
    </location>
</feature>
<dbReference type="GO" id="GO:0042276">
    <property type="term" value="P:error-prone translesion synthesis"/>
    <property type="evidence" value="ECO:0007669"/>
    <property type="project" value="TreeGrafter"/>
</dbReference>
<dbReference type="Gene3D" id="1.10.150.20">
    <property type="entry name" value="5' to 3' exonuclease, C-terminal subdomain"/>
    <property type="match status" value="1"/>
</dbReference>
<keyword evidence="6" id="KW-0234">DNA repair</keyword>
<keyword evidence="6" id="KW-0963">Cytoplasm</keyword>
<evidence type="ECO:0000256" key="2">
    <source>
        <dbReference type="ARBA" id="ARBA00022457"/>
    </source>
</evidence>
<evidence type="ECO:0000256" key="5">
    <source>
        <dbReference type="ARBA" id="ARBA00022932"/>
    </source>
</evidence>
<dbReference type="Gene3D" id="3.30.1490.100">
    <property type="entry name" value="DNA polymerase, Y-family, little finger domain"/>
    <property type="match status" value="1"/>
</dbReference>
<dbReference type="InterPro" id="IPR022880">
    <property type="entry name" value="DNApol_IV"/>
</dbReference>
<dbReference type="Pfam" id="PF11799">
    <property type="entry name" value="IMS_C"/>
    <property type="match status" value="1"/>
</dbReference>
<dbReference type="InterPro" id="IPR043502">
    <property type="entry name" value="DNA/RNA_pol_sf"/>
</dbReference>
<dbReference type="CDD" id="cd03586">
    <property type="entry name" value="PolY_Pol_IV_kappa"/>
    <property type="match status" value="1"/>
</dbReference>